<dbReference type="InterPro" id="IPR008987">
    <property type="entry name" value="Baseplate_struct_prot_Gp9/10_N"/>
</dbReference>
<protein>
    <recommendedName>
        <fullName evidence="2">Baseplate structural protein Gp9/Gp10 N-terminal domain-containing protein</fullName>
    </recommendedName>
</protein>
<dbReference type="Gene3D" id="1.20.5.960">
    <property type="entry name" value="Bacteriophage t4 gene product 9 (gp9)"/>
    <property type="match status" value="1"/>
</dbReference>
<dbReference type="EMBL" id="UINC01003957">
    <property type="protein sequence ID" value="SVA10644.1"/>
    <property type="molecule type" value="Genomic_DNA"/>
</dbReference>
<dbReference type="InterPro" id="IPR036240">
    <property type="entry name" value="Gp9-like_sf"/>
</dbReference>
<evidence type="ECO:0000259" key="2">
    <source>
        <dbReference type="Pfam" id="PF07880"/>
    </source>
</evidence>
<accession>A0A381T4J3</accession>
<dbReference type="SUPFAM" id="SSF50017">
    <property type="entry name" value="gp9"/>
    <property type="match status" value="1"/>
</dbReference>
<dbReference type="GO" id="GO:0019076">
    <property type="term" value="P:viral release from host cell"/>
    <property type="evidence" value="ECO:0007669"/>
    <property type="project" value="InterPro"/>
</dbReference>
<gene>
    <name evidence="3" type="ORF">METZ01_LOCUS63498</name>
</gene>
<sequence length="179" mass="18066">MALQSINLGSEADDGTGDNLRDGGDKINDNFLEIYTKFGDATDLCSGISCTASVATLTAPTITGVVGGTQTSATITTIATTTVNGTTGNFGTATLAAGSLTDSSGDISFGNENLTSTGTLSIGAITTDAVMNINTAVTSGTVNMFLVEGTADDFETTFDVTDPTADRTITFEDVTGTVV</sequence>
<feature type="region of interest" description="Disordered" evidence="1">
    <location>
        <begin position="1"/>
        <end position="21"/>
    </location>
</feature>
<feature type="non-terminal residue" evidence="3">
    <location>
        <position position="179"/>
    </location>
</feature>
<name>A0A381T4J3_9ZZZZ</name>
<feature type="domain" description="Baseplate structural protein Gp9/Gp10 N-terminal" evidence="2">
    <location>
        <begin position="4"/>
        <end position="134"/>
    </location>
</feature>
<proteinExistence type="predicted"/>
<organism evidence="3">
    <name type="scientific">marine metagenome</name>
    <dbReference type="NCBI Taxonomy" id="408172"/>
    <lineage>
        <taxon>unclassified sequences</taxon>
        <taxon>metagenomes</taxon>
        <taxon>ecological metagenomes</taxon>
    </lineage>
</organism>
<reference evidence="3" key="1">
    <citation type="submission" date="2018-05" db="EMBL/GenBank/DDBJ databases">
        <authorList>
            <person name="Lanie J.A."/>
            <person name="Ng W.-L."/>
            <person name="Kazmierczak K.M."/>
            <person name="Andrzejewski T.M."/>
            <person name="Davidsen T.M."/>
            <person name="Wayne K.J."/>
            <person name="Tettelin H."/>
            <person name="Glass J.I."/>
            <person name="Rusch D."/>
            <person name="Podicherti R."/>
            <person name="Tsui H.-C.T."/>
            <person name="Winkler M.E."/>
        </authorList>
    </citation>
    <scope>NUCLEOTIDE SEQUENCE</scope>
</reference>
<dbReference type="Pfam" id="PF07880">
    <property type="entry name" value="T4_gp9_10_N"/>
    <property type="match status" value="1"/>
</dbReference>
<evidence type="ECO:0000256" key="1">
    <source>
        <dbReference type="SAM" id="MobiDB-lite"/>
    </source>
</evidence>
<dbReference type="AlphaFoldDB" id="A0A381T4J3"/>
<evidence type="ECO:0000313" key="3">
    <source>
        <dbReference type="EMBL" id="SVA10644.1"/>
    </source>
</evidence>